<keyword evidence="2" id="KW-1185">Reference proteome</keyword>
<evidence type="ECO:0000313" key="2">
    <source>
        <dbReference type="Proteomes" id="UP000646738"/>
    </source>
</evidence>
<evidence type="ECO:0000313" key="1">
    <source>
        <dbReference type="EMBL" id="GHI56486.1"/>
    </source>
</evidence>
<proteinExistence type="predicted"/>
<organism evidence="1 2">
    <name type="scientific">Streptomyces rubradiris</name>
    <name type="common">Streptomyces achromogenes subsp. rubradiris</name>
    <dbReference type="NCBI Taxonomy" id="285531"/>
    <lineage>
        <taxon>Bacteria</taxon>
        <taxon>Bacillati</taxon>
        <taxon>Actinomycetota</taxon>
        <taxon>Actinomycetes</taxon>
        <taxon>Kitasatosporales</taxon>
        <taxon>Streptomycetaceae</taxon>
        <taxon>Streptomyces</taxon>
    </lineage>
</organism>
<reference evidence="2" key="1">
    <citation type="submission" date="2023-07" db="EMBL/GenBank/DDBJ databases">
        <title>Whole genome shotgun sequence of Streptomyces achromogenes subsp. rubradiris NBRC 14000.</title>
        <authorList>
            <person name="Komaki H."/>
            <person name="Tamura T."/>
        </authorList>
    </citation>
    <scope>NUCLEOTIDE SEQUENCE [LARGE SCALE GENOMIC DNA]</scope>
    <source>
        <strain evidence="2">NBRC 14000</strain>
    </source>
</reference>
<dbReference type="Proteomes" id="UP000646738">
    <property type="component" value="Unassembled WGS sequence"/>
</dbReference>
<gene>
    <name evidence="1" type="ORF">Srubr_63320</name>
</gene>
<sequence length="78" mass="7581">MLDTPLLCCEVAVSGRTSAPYASHTRPRVRPSGRGSAARGVTAAVIAASGLLLAANVGPAGAADTPQAPASVVRQAGG</sequence>
<comment type="caution">
    <text evidence="1">The sequence shown here is derived from an EMBL/GenBank/DDBJ whole genome shotgun (WGS) entry which is preliminary data.</text>
</comment>
<name>A0ABQ3RKV4_STRRR</name>
<accession>A0ABQ3RKV4</accession>
<dbReference type="EMBL" id="BNEA01000015">
    <property type="protein sequence ID" value="GHI56486.1"/>
    <property type="molecule type" value="Genomic_DNA"/>
</dbReference>
<protein>
    <submittedName>
        <fullName evidence="1">Uncharacterized protein</fullName>
    </submittedName>
</protein>